<sequence length="257" mass="29933">MYSWQRLIKTQSLPIKRNFMPTMFKILHGIDEVLHQKEILHQASLRPESYERIKNKIGELEGHAAIGCRYFDFITKNDRRIMAEFNYIVGEVSPMNFFFIYGQTHGNNFPLIKKRTTVFPPVKRAEFMSWIQNITSLQNTLFDYKIKNHKNTNKKSNNPHAAMYYDLSGNLNTRPEPRHISITSASNTCSNCASNYSFLVQKILLIVLPQIFPFLKNVPRDVCCLTVVLVKYLKNSSCCKCFKTMRYRNHPVLPKAA</sequence>
<dbReference type="Proteomes" id="UP000031668">
    <property type="component" value="Unassembled WGS sequence"/>
</dbReference>
<dbReference type="EMBL" id="JWZT01005421">
    <property type="protein sequence ID" value="KII60819.1"/>
    <property type="molecule type" value="Genomic_DNA"/>
</dbReference>
<evidence type="ECO:0000313" key="2">
    <source>
        <dbReference type="Proteomes" id="UP000031668"/>
    </source>
</evidence>
<keyword evidence="2" id="KW-1185">Reference proteome</keyword>
<evidence type="ECO:0000313" key="1">
    <source>
        <dbReference type="EMBL" id="KII60819.1"/>
    </source>
</evidence>
<comment type="caution">
    <text evidence="1">The sequence shown here is derived from an EMBL/GenBank/DDBJ whole genome shotgun (WGS) entry which is preliminary data.</text>
</comment>
<name>A0A0C2M921_THEKT</name>
<gene>
    <name evidence="1" type="ORF">RF11_10888</name>
</gene>
<reference evidence="1 2" key="1">
    <citation type="journal article" date="2014" name="Genome Biol. Evol.">
        <title>The genome of the myxosporean Thelohanellus kitauei shows adaptations to nutrient acquisition within its fish host.</title>
        <authorList>
            <person name="Yang Y."/>
            <person name="Xiong J."/>
            <person name="Zhou Z."/>
            <person name="Huo F."/>
            <person name="Miao W."/>
            <person name="Ran C."/>
            <person name="Liu Y."/>
            <person name="Zhang J."/>
            <person name="Feng J."/>
            <person name="Wang M."/>
            <person name="Wang M."/>
            <person name="Wang L."/>
            <person name="Yao B."/>
        </authorList>
    </citation>
    <scope>NUCLEOTIDE SEQUENCE [LARGE SCALE GENOMIC DNA]</scope>
    <source>
        <strain evidence="1">Wuqing</strain>
    </source>
</reference>
<proteinExistence type="predicted"/>
<protein>
    <submittedName>
        <fullName evidence="1">Uncharacterized protein</fullName>
    </submittedName>
</protein>
<accession>A0A0C2M921</accession>
<organism evidence="1 2">
    <name type="scientific">Thelohanellus kitauei</name>
    <name type="common">Myxosporean</name>
    <dbReference type="NCBI Taxonomy" id="669202"/>
    <lineage>
        <taxon>Eukaryota</taxon>
        <taxon>Metazoa</taxon>
        <taxon>Cnidaria</taxon>
        <taxon>Myxozoa</taxon>
        <taxon>Myxosporea</taxon>
        <taxon>Bivalvulida</taxon>
        <taxon>Platysporina</taxon>
        <taxon>Myxobolidae</taxon>
        <taxon>Thelohanellus</taxon>
    </lineage>
</organism>
<dbReference type="AlphaFoldDB" id="A0A0C2M921"/>